<dbReference type="Proteomes" id="UP001589865">
    <property type="component" value="Unassembled WGS sequence"/>
</dbReference>
<reference evidence="2 3" key="1">
    <citation type="submission" date="2024-09" db="EMBL/GenBank/DDBJ databases">
        <authorList>
            <person name="Sun Q."/>
            <person name="Mori K."/>
        </authorList>
    </citation>
    <scope>NUCLEOTIDE SEQUENCE [LARGE SCALE GENOMIC DNA]</scope>
    <source>
        <strain evidence="2 3">TBRC 5777</strain>
    </source>
</reference>
<feature type="compositionally biased region" description="Low complexity" evidence="1">
    <location>
        <begin position="9"/>
        <end position="28"/>
    </location>
</feature>
<comment type="caution">
    <text evidence="2">The sequence shown here is derived from an EMBL/GenBank/DDBJ whole genome shotgun (WGS) entry which is preliminary data.</text>
</comment>
<keyword evidence="2" id="KW-0966">Cell projection</keyword>
<evidence type="ECO:0000313" key="3">
    <source>
        <dbReference type="Proteomes" id="UP001589865"/>
    </source>
</evidence>
<name>A0ABV6JX58_9PROT</name>
<dbReference type="Pfam" id="PF10768">
    <property type="entry name" value="FliX"/>
    <property type="match status" value="1"/>
</dbReference>
<protein>
    <submittedName>
        <fullName evidence="2">Flagellar assembly protein FliX</fullName>
    </submittedName>
</protein>
<keyword evidence="3" id="KW-1185">Reference proteome</keyword>
<dbReference type="RefSeq" id="WP_377044670.1">
    <property type="nucleotide sequence ID" value="NZ_JBHLUN010000008.1"/>
</dbReference>
<organism evidence="2 3">
    <name type="scientific">Roseomonas elaeocarpi</name>
    <dbReference type="NCBI Taxonomy" id="907779"/>
    <lineage>
        <taxon>Bacteria</taxon>
        <taxon>Pseudomonadati</taxon>
        <taxon>Pseudomonadota</taxon>
        <taxon>Alphaproteobacteria</taxon>
        <taxon>Acetobacterales</taxon>
        <taxon>Roseomonadaceae</taxon>
        <taxon>Roseomonas</taxon>
    </lineage>
</organism>
<evidence type="ECO:0000313" key="2">
    <source>
        <dbReference type="EMBL" id="MFC0408916.1"/>
    </source>
</evidence>
<gene>
    <name evidence="2" type="ORF">ACFFGY_11680</name>
</gene>
<keyword evidence="2" id="KW-0969">Cilium</keyword>
<evidence type="ECO:0000256" key="1">
    <source>
        <dbReference type="SAM" id="MobiDB-lite"/>
    </source>
</evidence>
<accession>A0ABV6JX58</accession>
<proteinExistence type="predicted"/>
<sequence>MHRIGDIRGAGPVAGGNRARRAAAGGFTLPEETTEAGTATAAAPLAAVGLLAIQEEPDDPAERDRQGRQRAAAMLEELQALQRELLSGRADPARLERLASLAEGRAASDPVLADALSAIALRARVEIARYEGRNNRR</sequence>
<dbReference type="InterPro" id="IPR019704">
    <property type="entry name" value="Flagellar_assmbl_FliX_class2"/>
</dbReference>
<feature type="region of interest" description="Disordered" evidence="1">
    <location>
        <begin position="1"/>
        <end position="28"/>
    </location>
</feature>
<dbReference type="EMBL" id="JBHLUN010000008">
    <property type="protein sequence ID" value="MFC0408916.1"/>
    <property type="molecule type" value="Genomic_DNA"/>
</dbReference>
<keyword evidence="2" id="KW-0282">Flagellum</keyword>